<organism evidence="3 4">
    <name type="scientific">Allokutzneria multivorans</name>
    <dbReference type="NCBI Taxonomy" id="1142134"/>
    <lineage>
        <taxon>Bacteria</taxon>
        <taxon>Bacillati</taxon>
        <taxon>Actinomycetota</taxon>
        <taxon>Actinomycetes</taxon>
        <taxon>Pseudonocardiales</taxon>
        <taxon>Pseudonocardiaceae</taxon>
        <taxon>Allokutzneria</taxon>
    </lineage>
</organism>
<evidence type="ECO:0000313" key="3">
    <source>
        <dbReference type="EMBL" id="GAA4004134.1"/>
    </source>
</evidence>
<keyword evidence="4" id="KW-1185">Reference proteome</keyword>
<name>A0ABP7RZ88_9PSEU</name>
<sequence length="428" mass="45115">MSSTEGQSVPEVPGIISEEPQLQQQPPKRKTGLIVGVVVGVLALVGGGVTLAVAMQGPGAPGSSPQAAVTGLVEALNKNDTIGLLDRVHPAEAKAFRDLAMTSASEMKRLEVLRADADALKMSGGFTAQEIGFADEPEEKVTDRISIVKLISGRVSMTEDPAQAPYTEKFLKLIEGVPGASAKQTSTVDIASVVLRTGKPVRVATVKVGDKWYPSVYYSVADFVLQMTGRSWPKETIPAVGAASPEQAVRELVTAAVDGNTRRVIELLPPTEMAVAHDVGNALVVQLSGETPSDTKLIELQTETKDIPGGKRISPRKIVLETGGTRVSLARDGDCVTLDAGEGKRVMCLDQVLAGMEMAAAEEGVELPEAAIRAFLGIGRNLLDIGVATVEENGKHYLSPTGTVTELFLTFLRGLDAKSMEELVKLGG</sequence>
<accession>A0ABP7RZ88</accession>
<keyword evidence="2" id="KW-1133">Transmembrane helix</keyword>
<gene>
    <name evidence="3" type="ORF">GCM10022247_26400</name>
</gene>
<keyword evidence="2" id="KW-0472">Membrane</keyword>
<comment type="caution">
    <text evidence="3">The sequence shown here is derived from an EMBL/GenBank/DDBJ whole genome shotgun (WGS) entry which is preliminary data.</text>
</comment>
<proteinExistence type="predicted"/>
<dbReference type="Proteomes" id="UP001501747">
    <property type="component" value="Unassembled WGS sequence"/>
</dbReference>
<reference evidence="4" key="1">
    <citation type="journal article" date="2019" name="Int. J. Syst. Evol. Microbiol.">
        <title>The Global Catalogue of Microorganisms (GCM) 10K type strain sequencing project: providing services to taxonomists for standard genome sequencing and annotation.</title>
        <authorList>
            <consortium name="The Broad Institute Genomics Platform"/>
            <consortium name="The Broad Institute Genome Sequencing Center for Infectious Disease"/>
            <person name="Wu L."/>
            <person name="Ma J."/>
        </authorList>
    </citation>
    <scope>NUCLEOTIDE SEQUENCE [LARGE SCALE GENOMIC DNA]</scope>
    <source>
        <strain evidence="4">JCM 17342</strain>
    </source>
</reference>
<protein>
    <submittedName>
        <fullName evidence="3">Uncharacterized protein</fullName>
    </submittedName>
</protein>
<feature type="region of interest" description="Disordered" evidence="1">
    <location>
        <begin position="1"/>
        <end position="28"/>
    </location>
</feature>
<dbReference type="EMBL" id="BAABAL010000007">
    <property type="protein sequence ID" value="GAA4004134.1"/>
    <property type="molecule type" value="Genomic_DNA"/>
</dbReference>
<evidence type="ECO:0000256" key="1">
    <source>
        <dbReference type="SAM" id="MobiDB-lite"/>
    </source>
</evidence>
<keyword evidence="2" id="KW-0812">Transmembrane</keyword>
<feature type="transmembrane region" description="Helical" evidence="2">
    <location>
        <begin position="33"/>
        <end position="55"/>
    </location>
</feature>
<evidence type="ECO:0000256" key="2">
    <source>
        <dbReference type="SAM" id="Phobius"/>
    </source>
</evidence>
<evidence type="ECO:0000313" key="4">
    <source>
        <dbReference type="Proteomes" id="UP001501747"/>
    </source>
</evidence>
<dbReference type="RefSeq" id="WP_344874323.1">
    <property type="nucleotide sequence ID" value="NZ_BAABAL010000007.1"/>
</dbReference>